<proteinExistence type="predicted"/>
<evidence type="ECO:0000313" key="2">
    <source>
        <dbReference type="Proteomes" id="UP000178606"/>
    </source>
</evidence>
<dbReference type="Proteomes" id="UP000178606">
    <property type="component" value="Unassembled WGS sequence"/>
</dbReference>
<organism evidence="1 2">
    <name type="scientific">Handelsmanbacteria sp. (strain RIFCSPLOWO2_12_FULL_64_10)</name>
    <dbReference type="NCBI Taxonomy" id="1817868"/>
    <lineage>
        <taxon>Bacteria</taxon>
        <taxon>Candidatus Handelsmaniibacteriota</taxon>
    </lineage>
</organism>
<name>A0A1F6C8J4_HANXR</name>
<comment type="caution">
    <text evidence="1">The sequence shown here is derived from an EMBL/GenBank/DDBJ whole genome shotgun (WGS) entry which is preliminary data.</text>
</comment>
<protein>
    <submittedName>
        <fullName evidence="1">Uncharacterized protein</fullName>
    </submittedName>
</protein>
<evidence type="ECO:0000313" key="1">
    <source>
        <dbReference type="EMBL" id="OGG45372.1"/>
    </source>
</evidence>
<dbReference type="EMBL" id="MFKF01000378">
    <property type="protein sequence ID" value="OGG45372.1"/>
    <property type="molecule type" value="Genomic_DNA"/>
</dbReference>
<dbReference type="AlphaFoldDB" id="A0A1F6C8J4"/>
<reference evidence="1 2" key="1">
    <citation type="journal article" date="2016" name="Nat. Commun.">
        <title>Thousands of microbial genomes shed light on interconnected biogeochemical processes in an aquifer system.</title>
        <authorList>
            <person name="Anantharaman K."/>
            <person name="Brown C.T."/>
            <person name="Hug L.A."/>
            <person name="Sharon I."/>
            <person name="Castelle C.J."/>
            <person name="Probst A.J."/>
            <person name="Thomas B.C."/>
            <person name="Singh A."/>
            <person name="Wilkins M.J."/>
            <person name="Karaoz U."/>
            <person name="Brodie E.L."/>
            <person name="Williams K.H."/>
            <person name="Hubbard S.S."/>
            <person name="Banfield J.F."/>
        </authorList>
    </citation>
    <scope>NUCLEOTIDE SEQUENCE [LARGE SCALE GENOMIC DNA]</scope>
    <source>
        <strain evidence="2">RIFCSPLOWO2_12_FULL_64_10</strain>
    </source>
</reference>
<sequence length="194" mass="20297">MTPGPSCAIPAPLSATVAGLPAALWATDREADFGPTDDGVNVTVIVRLFPAATVAVVGDTLNWSASVPVTVMPAIDKTPSPVLLTVNDFLDVASTFVLSIVREMADRLMDGKPTPIPLRGTDEGLPAALWAMDREADFGPTEVGAKVTVIVRLPHAAIVAVVGDTLNCEESGPVTAMPEMERLALPMLLILNVF</sequence>
<accession>A0A1F6C8J4</accession>
<gene>
    <name evidence="1" type="ORF">A3F84_27075</name>
</gene>